<dbReference type="Proteomes" id="UP001054945">
    <property type="component" value="Unassembled WGS sequence"/>
</dbReference>
<keyword evidence="2" id="KW-1185">Reference proteome</keyword>
<gene>
    <name evidence="1" type="ORF">CEXT_303311</name>
</gene>
<comment type="caution">
    <text evidence="1">The sequence shown here is derived from an EMBL/GenBank/DDBJ whole genome shotgun (WGS) entry which is preliminary data.</text>
</comment>
<reference evidence="1 2" key="1">
    <citation type="submission" date="2021-06" db="EMBL/GenBank/DDBJ databases">
        <title>Caerostris extrusa draft genome.</title>
        <authorList>
            <person name="Kono N."/>
            <person name="Arakawa K."/>
        </authorList>
    </citation>
    <scope>NUCLEOTIDE SEQUENCE [LARGE SCALE GENOMIC DNA]</scope>
</reference>
<protein>
    <submittedName>
        <fullName evidence="1">Uncharacterized protein</fullName>
    </submittedName>
</protein>
<dbReference type="EMBL" id="BPLR01021602">
    <property type="protein sequence ID" value="GIX91649.1"/>
    <property type="molecule type" value="Genomic_DNA"/>
</dbReference>
<proteinExistence type="predicted"/>
<evidence type="ECO:0000313" key="1">
    <source>
        <dbReference type="EMBL" id="GIX91649.1"/>
    </source>
</evidence>
<evidence type="ECO:0000313" key="2">
    <source>
        <dbReference type="Proteomes" id="UP001054945"/>
    </source>
</evidence>
<sequence length="80" mass="9182">MIKIENPTNQAFSEKLWCRVSVNQETFHNVTSLDGETRMAMMINDLLASGKFKQDGCWMLACVWINIIPRRLLCGFASTR</sequence>
<organism evidence="1 2">
    <name type="scientific">Caerostris extrusa</name>
    <name type="common">Bark spider</name>
    <name type="synonym">Caerostris bankana</name>
    <dbReference type="NCBI Taxonomy" id="172846"/>
    <lineage>
        <taxon>Eukaryota</taxon>
        <taxon>Metazoa</taxon>
        <taxon>Ecdysozoa</taxon>
        <taxon>Arthropoda</taxon>
        <taxon>Chelicerata</taxon>
        <taxon>Arachnida</taxon>
        <taxon>Araneae</taxon>
        <taxon>Araneomorphae</taxon>
        <taxon>Entelegynae</taxon>
        <taxon>Araneoidea</taxon>
        <taxon>Araneidae</taxon>
        <taxon>Caerostris</taxon>
    </lineage>
</organism>
<name>A0AAV4P6W1_CAEEX</name>
<accession>A0AAV4P6W1</accession>
<dbReference type="AlphaFoldDB" id="A0AAV4P6W1"/>